<dbReference type="Proteomes" id="UP001056120">
    <property type="component" value="Linkage Group LG24"/>
</dbReference>
<reference evidence="1 2" key="2">
    <citation type="journal article" date="2022" name="Mol. Ecol. Resour.">
        <title>The genomes of chicory, endive, great burdock and yacon provide insights into Asteraceae paleo-polyploidization history and plant inulin production.</title>
        <authorList>
            <person name="Fan W."/>
            <person name="Wang S."/>
            <person name="Wang H."/>
            <person name="Wang A."/>
            <person name="Jiang F."/>
            <person name="Liu H."/>
            <person name="Zhao H."/>
            <person name="Xu D."/>
            <person name="Zhang Y."/>
        </authorList>
    </citation>
    <scope>NUCLEOTIDE SEQUENCE [LARGE SCALE GENOMIC DNA]</scope>
    <source>
        <strain evidence="2">cv. Yunnan</strain>
        <tissue evidence="1">Leaves</tissue>
    </source>
</reference>
<proteinExistence type="predicted"/>
<reference evidence="2" key="1">
    <citation type="journal article" date="2022" name="Mol. Ecol. Resour.">
        <title>The genomes of chicory, endive, great burdock and yacon provide insights into Asteraceae palaeo-polyploidization history and plant inulin production.</title>
        <authorList>
            <person name="Fan W."/>
            <person name="Wang S."/>
            <person name="Wang H."/>
            <person name="Wang A."/>
            <person name="Jiang F."/>
            <person name="Liu H."/>
            <person name="Zhao H."/>
            <person name="Xu D."/>
            <person name="Zhang Y."/>
        </authorList>
    </citation>
    <scope>NUCLEOTIDE SEQUENCE [LARGE SCALE GENOMIC DNA]</scope>
    <source>
        <strain evidence="2">cv. Yunnan</strain>
    </source>
</reference>
<dbReference type="EMBL" id="CM042041">
    <property type="protein sequence ID" value="KAI3713629.1"/>
    <property type="molecule type" value="Genomic_DNA"/>
</dbReference>
<evidence type="ECO:0000313" key="1">
    <source>
        <dbReference type="EMBL" id="KAI3713629.1"/>
    </source>
</evidence>
<sequence>MQDCWNVGVFCEDFVGEGLDDGGLGFRGFLQQKEDIRSFQIEICLIRFDLAQKEEFIRNHLQFGNVQFQPKNSMFIRALKIIIYHKGYHSTVATIFHSLVKLNEQKNLKELDHLRHLSSYLGARKASTLGGTMLGYYPVRILPSKTVIAPVNPTFLP</sequence>
<evidence type="ECO:0000313" key="2">
    <source>
        <dbReference type="Proteomes" id="UP001056120"/>
    </source>
</evidence>
<protein>
    <submittedName>
        <fullName evidence="1">Uncharacterized protein</fullName>
    </submittedName>
</protein>
<organism evidence="1 2">
    <name type="scientific">Smallanthus sonchifolius</name>
    <dbReference type="NCBI Taxonomy" id="185202"/>
    <lineage>
        <taxon>Eukaryota</taxon>
        <taxon>Viridiplantae</taxon>
        <taxon>Streptophyta</taxon>
        <taxon>Embryophyta</taxon>
        <taxon>Tracheophyta</taxon>
        <taxon>Spermatophyta</taxon>
        <taxon>Magnoliopsida</taxon>
        <taxon>eudicotyledons</taxon>
        <taxon>Gunneridae</taxon>
        <taxon>Pentapetalae</taxon>
        <taxon>asterids</taxon>
        <taxon>campanulids</taxon>
        <taxon>Asterales</taxon>
        <taxon>Asteraceae</taxon>
        <taxon>Asteroideae</taxon>
        <taxon>Heliantheae alliance</taxon>
        <taxon>Millerieae</taxon>
        <taxon>Smallanthus</taxon>
    </lineage>
</organism>
<gene>
    <name evidence="1" type="ORF">L1987_72212</name>
</gene>
<accession>A0ACB9AU75</accession>
<comment type="caution">
    <text evidence="1">The sequence shown here is derived from an EMBL/GenBank/DDBJ whole genome shotgun (WGS) entry which is preliminary data.</text>
</comment>
<keyword evidence="2" id="KW-1185">Reference proteome</keyword>
<name>A0ACB9AU75_9ASTR</name>